<dbReference type="InterPro" id="IPR036390">
    <property type="entry name" value="WH_DNA-bd_sf"/>
</dbReference>
<reference evidence="1" key="1">
    <citation type="submission" date="2022-03" db="EMBL/GenBank/DDBJ databases">
        <title>Identification of a novel bacterium isolated from mangrove sediments.</title>
        <authorList>
            <person name="Pan X."/>
        </authorList>
    </citation>
    <scope>NUCLEOTIDE SEQUENCE</scope>
    <source>
        <strain evidence="1">B2580</strain>
    </source>
</reference>
<proteinExistence type="predicted"/>
<dbReference type="RefSeq" id="WP_243995969.1">
    <property type="nucleotide sequence ID" value="NZ_JALHLE010000036.1"/>
</dbReference>
<evidence type="ECO:0000313" key="2">
    <source>
        <dbReference type="Proteomes" id="UP001162880"/>
    </source>
</evidence>
<organism evidence="1 2">
    <name type="scientific">Novosphingobium album</name>
    <name type="common">ex Hu et al. 2023</name>
    <dbReference type="NCBI Taxonomy" id="2930093"/>
    <lineage>
        <taxon>Bacteria</taxon>
        <taxon>Pseudomonadati</taxon>
        <taxon>Pseudomonadota</taxon>
        <taxon>Alphaproteobacteria</taxon>
        <taxon>Sphingomonadales</taxon>
        <taxon>Sphingomonadaceae</taxon>
        <taxon>Novosphingobium</taxon>
    </lineage>
</organism>
<dbReference type="InterPro" id="IPR036388">
    <property type="entry name" value="WH-like_DNA-bd_sf"/>
</dbReference>
<name>A0ABT0B649_9SPHN</name>
<evidence type="ECO:0000313" key="1">
    <source>
        <dbReference type="EMBL" id="MCJ2180546.1"/>
    </source>
</evidence>
<protein>
    <submittedName>
        <fullName evidence="1">MarR family winged helix-turn-helix transcriptional regulator</fullName>
    </submittedName>
</protein>
<dbReference type="Proteomes" id="UP001162880">
    <property type="component" value="Unassembled WGS sequence"/>
</dbReference>
<dbReference type="SUPFAM" id="SSF46785">
    <property type="entry name" value="Winged helix' DNA-binding domain"/>
    <property type="match status" value="1"/>
</dbReference>
<sequence length="148" mass="17009">MNRKMPAEELHTDLPKKLAEIDPSITTEYLENITLNKERNIKKIARKIYNIRQKRGIFFRKNLFGDPAWDIILDLYIAEEDEKEISITSACVAAGVPTSTGLRWITILIQNGYVDRHDDPADARRSYLRLTATARDSLEALLSQFSED</sequence>
<dbReference type="EMBL" id="JALHLE010000036">
    <property type="protein sequence ID" value="MCJ2180546.1"/>
    <property type="molecule type" value="Genomic_DNA"/>
</dbReference>
<gene>
    <name evidence="1" type="ORF">MTR64_18395</name>
</gene>
<dbReference type="Gene3D" id="1.10.10.10">
    <property type="entry name" value="Winged helix-like DNA-binding domain superfamily/Winged helix DNA-binding domain"/>
    <property type="match status" value="1"/>
</dbReference>
<comment type="caution">
    <text evidence="1">The sequence shown here is derived from an EMBL/GenBank/DDBJ whole genome shotgun (WGS) entry which is preliminary data.</text>
</comment>
<keyword evidence="2" id="KW-1185">Reference proteome</keyword>
<accession>A0ABT0B649</accession>